<reference evidence="1 2" key="1">
    <citation type="submission" date="2016-10" db="EMBL/GenBank/DDBJ databases">
        <authorList>
            <person name="de Groot N.N."/>
        </authorList>
    </citation>
    <scope>NUCLEOTIDE SEQUENCE [LARGE SCALE GENOMIC DNA]</scope>
    <source>
        <strain evidence="1 2">DSM 569</strain>
    </source>
</reference>
<sequence>MEIRGHHFLCILGFRGLGYDEKFVKNMDEIIRKLNNEHDMLIKAVDSVDNICSMCPNNVNGECTEEEYPGSVKGKDRAVLEVLDIRPGEILSYREVTNRIKEKMTEEKMEKICSNCQWFSLGYCLEGFKKLKGGV</sequence>
<gene>
    <name evidence="1" type="ORF">SAMN04244560_02225</name>
</gene>
<evidence type="ECO:0000313" key="2">
    <source>
        <dbReference type="Proteomes" id="UP000183404"/>
    </source>
</evidence>
<dbReference type="AlphaFoldDB" id="A0A1G7TLN1"/>
<evidence type="ECO:0000313" key="1">
    <source>
        <dbReference type="EMBL" id="SDG36238.1"/>
    </source>
</evidence>
<dbReference type="Proteomes" id="UP000183404">
    <property type="component" value="Unassembled WGS sequence"/>
</dbReference>
<accession>A0A1G7TLN1</accession>
<protein>
    <recommendedName>
        <fullName evidence="3">DUF1284 domain-containing protein</fullName>
    </recommendedName>
</protein>
<dbReference type="EMBL" id="FNBS01000067">
    <property type="protein sequence ID" value="SDG36238.1"/>
    <property type="molecule type" value="Genomic_DNA"/>
</dbReference>
<dbReference type="RefSeq" id="WP_004400988.1">
    <property type="nucleotide sequence ID" value="NZ_FNBS01000067.1"/>
</dbReference>
<dbReference type="Pfam" id="PF06935">
    <property type="entry name" value="DUF1284"/>
    <property type="match status" value="1"/>
</dbReference>
<dbReference type="InterPro" id="IPR009702">
    <property type="entry name" value="DUF1284"/>
</dbReference>
<proteinExistence type="predicted"/>
<name>A0A1G7TLN1_THETY</name>
<organism evidence="1 2">
    <name type="scientific">Thermoanaerobacter thermohydrosulfuricus</name>
    <name type="common">Clostridium thermohydrosulfuricum</name>
    <dbReference type="NCBI Taxonomy" id="1516"/>
    <lineage>
        <taxon>Bacteria</taxon>
        <taxon>Bacillati</taxon>
        <taxon>Bacillota</taxon>
        <taxon>Clostridia</taxon>
        <taxon>Thermoanaerobacterales</taxon>
        <taxon>Thermoanaerobacteraceae</taxon>
        <taxon>Thermoanaerobacter</taxon>
    </lineage>
</organism>
<evidence type="ECO:0008006" key="3">
    <source>
        <dbReference type="Google" id="ProtNLM"/>
    </source>
</evidence>